<evidence type="ECO:0000259" key="1">
    <source>
        <dbReference type="Pfam" id="PF07741"/>
    </source>
</evidence>
<dbReference type="Gene3D" id="1.20.5.650">
    <property type="entry name" value="Single helix bin"/>
    <property type="match status" value="1"/>
</dbReference>
<comment type="caution">
    <text evidence="2">The sequence shown here is derived from an EMBL/GenBank/DDBJ whole genome shotgun (WGS) entry which is preliminary data.</text>
</comment>
<reference evidence="2 3" key="1">
    <citation type="journal article" date="2018" name="Front. Plant Sci.">
        <title>Red Clover (Trifolium pratense) and Zigzag Clover (T. medium) - A Picture of Genomic Similarities and Differences.</title>
        <authorList>
            <person name="Dluhosova J."/>
            <person name="Istvanek J."/>
            <person name="Nedelnik J."/>
            <person name="Repkova J."/>
        </authorList>
    </citation>
    <scope>NUCLEOTIDE SEQUENCE [LARGE SCALE GENOMIC DNA]</scope>
    <source>
        <strain evidence="3">cv. 10/8</strain>
        <tissue evidence="2">Leaf</tissue>
    </source>
</reference>
<dbReference type="InterPro" id="IPR011665">
    <property type="entry name" value="BRF1_TBP-bd_dom"/>
</dbReference>
<evidence type="ECO:0000313" key="3">
    <source>
        <dbReference type="Proteomes" id="UP000265520"/>
    </source>
</evidence>
<keyword evidence="3" id="KW-1185">Reference proteome</keyword>
<dbReference type="AlphaFoldDB" id="A0A392NAJ8"/>
<name>A0A392NAJ8_9FABA</name>
<protein>
    <submittedName>
        <fullName evidence="2">Putative transcription factor</fullName>
    </submittedName>
</protein>
<accession>A0A392NAJ8</accession>
<feature type="domain" description="Brf1 TBP-binding" evidence="1">
    <location>
        <begin position="1"/>
        <end position="67"/>
    </location>
</feature>
<evidence type="ECO:0000313" key="2">
    <source>
        <dbReference type="EMBL" id="MCH96501.1"/>
    </source>
</evidence>
<organism evidence="2 3">
    <name type="scientific">Trifolium medium</name>
    <dbReference type="NCBI Taxonomy" id="97028"/>
    <lineage>
        <taxon>Eukaryota</taxon>
        <taxon>Viridiplantae</taxon>
        <taxon>Streptophyta</taxon>
        <taxon>Embryophyta</taxon>
        <taxon>Tracheophyta</taxon>
        <taxon>Spermatophyta</taxon>
        <taxon>Magnoliopsida</taxon>
        <taxon>eudicotyledons</taxon>
        <taxon>Gunneridae</taxon>
        <taxon>Pentapetalae</taxon>
        <taxon>rosids</taxon>
        <taxon>fabids</taxon>
        <taxon>Fabales</taxon>
        <taxon>Fabaceae</taxon>
        <taxon>Papilionoideae</taxon>
        <taxon>50 kb inversion clade</taxon>
        <taxon>NPAAA clade</taxon>
        <taxon>Hologalegina</taxon>
        <taxon>IRL clade</taxon>
        <taxon>Trifolieae</taxon>
        <taxon>Trifolium</taxon>
    </lineage>
</organism>
<dbReference type="EMBL" id="LXQA010032485">
    <property type="protein sequence ID" value="MCH96501.1"/>
    <property type="molecule type" value="Genomic_DNA"/>
</dbReference>
<proteinExistence type="predicted"/>
<dbReference type="Pfam" id="PF07741">
    <property type="entry name" value="BRF1"/>
    <property type="match status" value="1"/>
</dbReference>
<feature type="non-terminal residue" evidence="2">
    <location>
        <position position="1"/>
    </location>
</feature>
<dbReference type="Proteomes" id="UP000265520">
    <property type="component" value="Unassembled WGS sequence"/>
</dbReference>
<sequence>VDGYLHSEEEKQYKKEIWEFNNREYLEEQAIKEAAAAAERRKLEEELKNCSPESLEARNLAASVTAAVAKARKGIPYNSMWVFGTIRESRRPGGGCTQRCFTQPFWSGPL</sequence>